<evidence type="ECO:0000313" key="11">
    <source>
        <dbReference type="Proteomes" id="UP001530400"/>
    </source>
</evidence>
<dbReference type="PANTHER" id="PTHR32195">
    <property type="entry name" value="OS07G0662800 PROTEIN"/>
    <property type="match status" value="1"/>
</dbReference>
<keyword evidence="2" id="KW-0813">Transport</keyword>
<feature type="transmembrane region" description="Helical" evidence="8">
    <location>
        <begin position="247"/>
        <end position="266"/>
    </location>
</feature>
<keyword evidence="5 8" id="KW-0812">Transmembrane</keyword>
<keyword evidence="6 8" id="KW-1133">Transmembrane helix</keyword>
<evidence type="ECO:0000256" key="8">
    <source>
        <dbReference type="SAM" id="Phobius"/>
    </source>
</evidence>
<comment type="caution">
    <text evidence="10">The sequence shown here is derived from an EMBL/GenBank/DDBJ whole genome shotgun (WGS) entry which is preliminary data.</text>
</comment>
<evidence type="ECO:0000256" key="9">
    <source>
        <dbReference type="SAM" id="SignalP"/>
    </source>
</evidence>
<gene>
    <name evidence="10" type="ORF">ACHAWO_013201</name>
</gene>
<dbReference type="GO" id="GO:0005886">
    <property type="term" value="C:plasma membrane"/>
    <property type="evidence" value="ECO:0007669"/>
    <property type="project" value="UniProtKB-SubCell"/>
</dbReference>
<feature type="transmembrane region" description="Helical" evidence="8">
    <location>
        <begin position="175"/>
        <end position="194"/>
    </location>
</feature>
<feature type="transmembrane region" description="Helical" evidence="8">
    <location>
        <begin position="132"/>
        <end position="155"/>
    </location>
</feature>
<feature type="transmembrane region" description="Helical" evidence="8">
    <location>
        <begin position="396"/>
        <end position="412"/>
    </location>
</feature>
<keyword evidence="11" id="KW-1185">Reference proteome</keyword>
<evidence type="ECO:0000256" key="1">
    <source>
        <dbReference type="ARBA" id="ARBA00004429"/>
    </source>
</evidence>
<evidence type="ECO:0000256" key="3">
    <source>
        <dbReference type="ARBA" id="ARBA00022475"/>
    </source>
</evidence>
<evidence type="ECO:0000256" key="4">
    <source>
        <dbReference type="ARBA" id="ARBA00022519"/>
    </source>
</evidence>
<dbReference type="EMBL" id="JALLPJ020001295">
    <property type="protein sequence ID" value="KAL3771023.1"/>
    <property type="molecule type" value="Genomic_DNA"/>
</dbReference>
<feature type="chain" id="PRO_5044741936" description="Tryptophan/tyrosine permease" evidence="9">
    <location>
        <begin position="27"/>
        <end position="478"/>
    </location>
</feature>
<dbReference type="Pfam" id="PF03222">
    <property type="entry name" value="Trp_Tyr_perm"/>
    <property type="match status" value="1"/>
</dbReference>
<feature type="transmembrane region" description="Helical" evidence="8">
    <location>
        <begin position="334"/>
        <end position="357"/>
    </location>
</feature>
<keyword evidence="3" id="KW-1003">Cell membrane</keyword>
<keyword evidence="9" id="KW-0732">Signal</keyword>
<reference evidence="10 11" key="1">
    <citation type="submission" date="2024-10" db="EMBL/GenBank/DDBJ databases">
        <title>Updated reference genomes for cyclostephanoid diatoms.</title>
        <authorList>
            <person name="Roberts W.R."/>
            <person name="Alverson A.J."/>
        </authorList>
    </citation>
    <scope>NUCLEOTIDE SEQUENCE [LARGE SCALE GENOMIC DNA]</scope>
    <source>
        <strain evidence="10 11">AJA010-31</strain>
    </source>
</reference>
<evidence type="ECO:0008006" key="12">
    <source>
        <dbReference type="Google" id="ProtNLM"/>
    </source>
</evidence>
<feature type="signal peptide" evidence="9">
    <location>
        <begin position="1"/>
        <end position="26"/>
    </location>
</feature>
<sequence>MNAGDYLMRFVLAVPLLLNCESQSAAFVIPVSRPLPVTLYARNDNSSSSNRDTTIASQAALIAGTTIGGGFLALPAATSPCGAAPAAVGLVGVWLFLLGGALSLSNAIFMLKRNSPQKEVGEELDNVSLFSLVRACFGNAAGILVGFVFLLLIKVTLVAQLSKIGVLLNAVFPVFSRHVWTAIFSISIAAFCILGTKRRIETTNDALTATMLISFSTLVLFAGGSGWSIDGLKRANYNSLLPSSRPWSIPIFIQLLIYNEVVPLIASRLNDEGKVRKAIMFGSLIPLGMCLTWSCVALGLVLYEPSLVASGMIYDPLTILRDIVLSKGTLVGKAFLVSVNTLAGSAICTTVIGSMLASTQYFDDILANMVGGRGRTSDRRISNVSPDHNSSIQRKILVHALALCPSAFVALLGSSHLYYHATSFAGEFPCTFLYGLVPPLCNLRLRYMHKKNEGSKSAILQIVLVLLSSSIVVNNIFL</sequence>
<feature type="transmembrane region" description="Helical" evidence="8">
    <location>
        <begin position="458"/>
        <end position="477"/>
    </location>
</feature>
<evidence type="ECO:0000256" key="2">
    <source>
        <dbReference type="ARBA" id="ARBA00022448"/>
    </source>
</evidence>
<feature type="transmembrane region" description="Helical" evidence="8">
    <location>
        <begin position="278"/>
        <end position="303"/>
    </location>
</feature>
<name>A0ABD3N6P1_9STRA</name>
<keyword evidence="4" id="KW-0997">Cell inner membrane</keyword>
<organism evidence="10 11">
    <name type="scientific">Cyclotella atomus</name>
    <dbReference type="NCBI Taxonomy" id="382360"/>
    <lineage>
        <taxon>Eukaryota</taxon>
        <taxon>Sar</taxon>
        <taxon>Stramenopiles</taxon>
        <taxon>Ochrophyta</taxon>
        <taxon>Bacillariophyta</taxon>
        <taxon>Coscinodiscophyceae</taxon>
        <taxon>Thalassiosirophycidae</taxon>
        <taxon>Stephanodiscales</taxon>
        <taxon>Stephanodiscaceae</taxon>
        <taxon>Cyclotella</taxon>
    </lineage>
</organism>
<dbReference type="PANTHER" id="PTHR32195:SF26">
    <property type="entry name" value="TRYPTOPHAN OR TYROSINE TRANSPORTER PROTEIN"/>
    <property type="match status" value="1"/>
</dbReference>
<dbReference type="Proteomes" id="UP001530400">
    <property type="component" value="Unassembled WGS sequence"/>
</dbReference>
<evidence type="ECO:0000256" key="5">
    <source>
        <dbReference type="ARBA" id="ARBA00022692"/>
    </source>
</evidence>
<feature type="transmembrane region" description="Helical" evidence="8">
    <location>
        <begin position="86"/>
        <end position="111"/>
    </location>
</feature>
<dbReference type="InterPro" id="IPR018227">
    <property type="entry name" value="Amino_acid_transport_2"/>
</dbReference>
<dbReference type="AlphaFoldDB" id="A0ABD3N6P1"/>
<accession>A0ABD3N6P1</accession>
<protein>
    <recommendedName>
        <fullName evidence="12">Tryptophan/tyrosine permease</fullName>
    </recommendedName>
</protein>
<feature type="transmembrane region" description="Helical" evidence="8">
    <location>
        <begin position="206"/>
        <end position="227"/>
    </location>
</feature>
<proteinExistence type="predicted"/>
<evidence type="ECO:0000256" key="6">
    <source>
        <dbReference type="ARBA" id="ARBA00022989"/>
    </source>
</evidence>
<comment type="subcellular location">
    <subcellularLocation>
        <location evidence="1">Cell inner membrane</location>
        <topology evidence="1">Multi-pass membrane protein</topology>
    </subcellularLocation>
</comment>
<evidence type="ECO:0000313" key="10">
    <source>
        <dbReference type="EMBL" id="KAL3771023.1"/>
    </source>
</evidence>
<evidence type="ECO:0000256" key="7">
    <source>
        <dbReference type="ARBA" id="ARBA00023136"/>
    </source>
</evidence>
<keyword evidence="7 8" id="KW-0472">Membrane</keyword>